<evidence type="ECO:0008006" key="3">
    <source>
        <dbReference type="Google" id="ProtNLM"/>
    </source>
</evidence>
<comment type="caution">
    <text evidence="1">The sequence shown here is derived from an EMBL/GenBank/DDBJ whole genome shotgun (WGS) entry which is preliminary data.</text>
</comment>
<protein>
    <recommendedName>
        <fullName evidence="3">Ribbon-helix-helix protein CopG domain-containing protein</fullName>
    </recommendedName>
</protein>
<dbReference type="Proteomes" id="UP001297600">
    <property type="component" value="Unassembled WGS sequence"/>
</dbReference>
<proteinExistence type="predicted"/>
<organism evidence="1 2">
    <name type="scientific">Mesosutterella porci</name>
    <dbReference type="NCBI Taxonomy" id="2915351"/>
    <lineage>
        <taxon>Bacteria</taxon>
        <taxon>Pseudomonadati</taxon>
        <taxon>Pseudomonadota</taxon>
        <taxon>Betaproteobacteria</taxon>
        <taxon>Burkholderiales</taxon>
        <taxon>Sutterellaceae</taxon>
        <taxon>Mesosutterella</taxon>
    </lineage>
</organism>
<reference evidence="1 2" key="1">
    <citation type="submission" date="2022-02" db="EMBL/GenBank/DDBJ databases">
        <title>Mesosutterella porci, a novel member of the family Sutterellaceae from pig feces.</title>
        <authorList>
            <person name="Wylensek D."/>
            <person name="Clavel T."/>
        </authorList>
    </citation>
    <scope>NUCLEOTIDE SEQUENCE [LARGE SCALE GENOMIC DNA]</scope>
    <source>
        <strain evidence="2">oilRF-744-wt-GAM-9</strain>
    </source>
</reference>
<name>A0ABS9MNG0_9BURK</name>
<evidence type="ECO:0000313" key="2">
    <source>
        <dbReference type="Proteomes" id="UP001297600"/>
    </source>
</evidence>
<accession>A0ABS9MNG0</accession>
<sequence>MREIESMREMREDKLPAVSSGPRLEASLEHTLHRVNMQLVLTNSEFEMLGARAREESMSRPALVVRVLRGYFLSRPYLTREETALLRSVQLELSKCAAGLTQTSAAAIMALDCGQAPQGFERCLAGLPNTLAMLEACAAAARRVTEAAESRARLLPSGEA</sequence>
<gene>
    <name evidence="1" type="ORF">MAF45_01230</name>
</gene>
<keyword evidence="2" id="KW-1185">Reference proteome</keyword>
<dbReference type="EMBL" id="JAKNCT010000001">
    <property type="protein sequence ID" value="MCG5030077.1"/>
    <property type="molecule type" value="Genomic_DNA"/>
</dbReference>
<evidence type="ECO:0000313" key="1">
    <source>
        <dbReference type="EMBL" id="MCG5030077.1"/>
    </source>
</evidence>